<dbReference type="EMBL" id="JAULUE010002068">
    <property type="protein sequence ID" value="KAK5875930.1"/>
    <property type="molecule type" value="Genomic_DNA"/>
</dbReference>
<proteinExistence type="predicted"/>
<reference evidence="1 2" key="1">
    <citation type="journal article" date="2023" name="Mol. Biol. Evol.">
        <title>Genomics of Secondarily Temperate Adaptation in the Only Non-Antarctic Icefish.</title>
        <authorList>
            <person name="Rivera-Colon A.G."/>
            <person name="Rayamajhi N."/>
            <person name="Minhas B.F."/>
            <person name="Madrigal G."/>
            <person name="Bilyk K.T."/>
            <person name="Yoon V."/>
            <person name="Hune M."/>
            <person name="Gregory S."/>
            <person name="Cheng C.H.C."/>
            <person name="Catchen J.M."/>
        </authorList>
    </citation>
    <scope>NUCLEOTIDE SEQUENCE [LARGE SCALE GENOMIC DNA]</scope>
    <source>
        <strain evidence="1">JC2023a</strain>
    </source>
</reference>
<gene>
    <name evidence="1" type="ORF">CesoFtcFv8_026956</name>
</gene>
<evidence type="ECO:0000313" key="2">
    <source>
        <dbReference type="Proteomes" id="UP001335648"/>
    </source>
</evidence>
<accession>A0AAN8B049</accession>
<comment type="caution">
    <text evidence="1">The sequence shown here is derived from an EMBL/GenBank/DDBJ whole genome shotgun (WGS) entry which is preliminary data.</text>
</comment>
<dbReference type="Proteomes" id="UP001335648">
    <property type="component" value="Unassembled WGS sequence"/>
</dbReference>
<name>A0AAN8B049_9TELE</name>
<dbReference type="AlphaFoldDB" id="A0AAN8B049"/>
<keyword evidence="2" id="KW-1185">Reference proteome</keyword>
<sequence length="68" mass="7957">MVLALITRCFFSVRAQWRREVKPKQVQSPHEEGACGDSTPHCSFPPAPGRCHRARQMMEHSHSQWRER</sequence>
<evidence type="ECO:0000313" key="1">
    <source>
        <dbReference type="EMBL" id="KAK5875930.1"/>
    </source>
</evidence>
<protein>
    <submittedName>
        <fullName evidence="1">Uncharacterized protein</fullName>
    </submittedName>
</protein>
<organism evidence="1 2">
    <name type="scientific">Champsocephalus esox</name>
    <name type="common">pike icefish</name>
    <dbReference type="NCBI Taxonomy" id="159716"/>
    <lineage>
        <taxon>Eukaryota</taxon>
        <taxon>Metazoa</taxon>
        <taxon>Chordata</taxon>
        <taxon>Craniata</taxon>
        <taxon>Vertebrata</taxon>
        <taxon>Euteleostomi</taxon>
        <taxon>Actinopterygii</taxon>
        <taxon>Neopterygii</taxon>
        <taxon>Teleostei</taxon>
        <taxon>Neoteleostei</taxon>
        <taxon>Acanthomorphata</taxon>
        <taxon>Eupercaria</taxon>
        <taxon>Perciformes</taxon>
        <taxon>Notothenioidei</taxon>
        <taxon>Channichthyidae</taxon>
        <taxon>Champsocephalus</taxon>
    </lineage>
</organism>